<dbReference type="InterPro" id="IPR049077">
    <property type="entry name" value="MOV-10_Ig-like"/>
</dbReference>
<sequence length="75" mass="8504">FKSSQVGVYLATLAFEFKQNTQPTTRPFHIVRFIEVEYRTKLAALLGPTEPFKPLRLNILEPENCNVDEGVPPEG</sequence>
<evidence type="ECO:0000259" key="1">
    <source>
        <dbReference type="Pfam" id="PF21633"/>
    </source>
</evidence>
<proteinExistence type="predicted"/>
<reference evidence="2 3" key="1">
    <citation type="submission" date="2024-05" db="EMBL/GenBank/DDBJ databases">
        <title>Genome sequencing and assembly of Indian major carp, Cirrhinus mrigala (Hamilton, 1822).</title>
        <authorList>
            <person name="Mohindra V."/>
            <person name="Chowdhury L.M."/>
            <person name="Lal K."/>
            <person name="Jena J.K."/>
        </authorList>
    </citation>
    <scope>NUCLEOTIDE SEQUENCE [LARGE SCALE GENOMIC DNA]</scope>
    <source>
        <strain evidence="2">CM1030</strain>
        <tissue evidence="2">Blood</tissue>
    </source>
</reference>
<name>A0ABD0QIK1_CIRMR</name>
<evidence type="ECO:0000313" key="3">
    <source>
        <dbReference type="Proteomes" id="UP001529510"/>
    </source>
</evidence>
<dbReference type="Pfam" id="PF21633">
    <property type="entry name" value="MOV-10_Ig-like"/>
    <property type="match status" value="1"/>
</dbReference>
<feature type="non-terminal residue" evidence="2">
    <location>
        <position position="75"/>
    </location>
</feature>
<comment type="caution">
    <text evidence="2">The sequence shown here is derived from an EMBL/GenBank/DDBJ whole genome shotgun (WGS) entry which is preliminary data.</text>
</comment>
<organism evidence="2 3">
    <name type="scientific">Cirrhinus mrigala</name>
    <name type="common">Mrigala</name>
    <dbReference type="NCBI Taxonomy" id="683832"/>
    <lineage>
        <taxon>Eukaryota</taxon>
        <taxon>Metazoa</taxon>
        <taxon>Chordata</taxon>
        <taxon>Craniata</taxon>
        <taxon>Vertebrata</taxon>
        <taxon>Euteleostomi</taxon>
        <taxon>Actinopterygii</taxon>
        <taxon>Neopterygii</taxon>
        <taxon>Teleostei</taxon>
        <taxon>Ostariophysi</taxon>
        <taxon>Cypriniformes</taxon>
        <taxon>Cyprinidae</taxon>
        <taxon>Labeoninae</taxon>
        <taxon>Labeonini</taxon>
        <taxon>Cirrhinus</taxon>
    </lineage>
</organism>
<protein>
    <recommendedName>
        <fullName evidence="1">Helicase MOV-10 Ig-like domain-containing protein</fullName>
    </recommendedName>
</protein>
<gene>
    <name evidence="2" type="ORF">M9458_017511</name>
</gene>
<keyword evidence="3" id="KW-1185">Reference proteome</keyword>
<feature type="non-terminal residue" evidence="2">
    <location>
        <position position="1"/>
    </location>
</feature>
<dbReference type="EMBL" id="JAMKFB020000008">
    <property type="protein sequence ID" value="KAL0185841.1"/>
    <property type="molecule type" value="Genomic_DNA"/>
</dbReference>
<dbReference type="Proteomes" id="UP001529510">
    <property type="component" value="Unassembled WGS sequence"/>
</dbReference>
<dbReference type="AlphaFoldDB" id="A0ABD0QIK1"/>
<accession>A0ABD0QIK1</accession>
<feature type="domain" description="Helicase MOV-10 Ig-like" evidence="1">
    <location>
        <begin position="1"/>
        <end position="36"/>
    </location>
</feature>
<evidence type="ECO:0000313" key="2">
    <source>
        <dbReference type="EMBL" id="KAL0185841.1"/>
    </source>
</evidence>